<evidence type="ECO:0000256" key="2">
    <source>
        <dbReference type="ARBA" id="ARBA00022573"/>
    </source>
</evidence>
<dbReference type="CDD" id="cd05389">
    <property type="entry name" value="CobQ_N"/>
    <property type="match status" value="1"/>
</dbReference>
<evidence type="ECO:0000259" key="5">
    <source>
        <dbReference type="Pfam" id="PF01656"/>
    </source>
</evidence>
<evidence type="ECO:0000256" key="1">
    <source>
        <dbReference type="ARBA" id="ARBA00004953"/>
    </source>
</evidence>
<comment type="pathway">
    <text evidence="1 4">Cofactor biosynthesis; adenosylcobalamin biosynthesis.</text>
</comment>
<evidence type="ECO:0000259" key="6">
    <source>
        <dbReference type="Pfam" id="PF07685"/>
    </source>
</evidence>
<dbReference type="NCBIfam" id="NF001989">
    <property type="entry name" value="PRK00784.1"/>
    <property type="match status" value="1"/>
</dbReference>
<reference evidence="8" key="1">
    <citation type="journal article" date="2019" name="Int. J. Syst. Evol. Microbiol.">
        <title>The Global Catalogue of Microorganisms (GCM) 10K type strain sequencing project: providing services to taxonomists for standard genome sequencing and annotation.</title>
        <authorList>
            <consortium name="The Broad Institute Genomics Platform"/>
            <consortium name="The Broad Institute Genome Sequencing Center for Infectious Disease"/>
            <person name="Wu L."/>
            <person name="Ma J."/>
        </authorList>
    </citation>
    <scope>NUCLEOTIDE SEQUENCE [LARGE SCALE GENOMIC DNA]</scope>
    <source>
        <strain evidence="8">IBRC-M 10813</strain>
    </source>
</reference>
<feature type="active site" evidence="4">
    <location>
        <position position="429"/>
    </location>
</feature>
<dbReference type="EMBL" id="JBHSAP010000007">
    <property type="protein sequence ID" value="MFC4076222.1"/>
    <property type="molecule type" value="Genomic_DNA"/>
</dbReference>
<dbReference type="Gene3D" id="3.40.50.880">
    <property type="match status" value="1"/>
</dbReference>
<keyword evidence="3 4" id="KW-0315">Glutamine amidotransferase</keyword>
<dbReference type="InterPro" id="IPR004459">
    <property type="entry name" value="CobQ_synth"/>
</dbReference>
<dbReference type="InterPro" id="IPR027417">
    <property type="entry name" value="P-loop_NTPase"/>
</dbReference>
<dbReference type="PANTHER" id="PTHR21343:SF1">
    <property type="entry name" value="COBYRIC ACID SYNTHASE"/>
    <property type="match status" value="1"/>
</dbReference>
<dbReference type="NCBIfam" id="TIGR00313">
    <property type="entry name" value="cobQ"/>
    <property type="match status" value="1"/>
</dbReference>
<dbReference type="Pfam" id="PF07685">
    <property type="entry name" value="GATase_3"/>
    <property type="match status" value="1"/>
</dbReference>
<evidence type="ECO:0000256" key="4">
    <source>
        <dbReference type="HAMAP-Rule" id="MF_00028"/>
    </source>
</evidence>
<organism evidence="7 8">
    <name type="scientific">Salinithrix halophila</name>
    <dbReference type="NCBI Taxonomy" id="1485204"/>
    <lineage>
        <taxon>Bacteria</taxon>
        <taxon>Bacillati</taxon>
        <taxon>Bacillota</taxon>
        <taxon>Bacilli</taxon>
        <taxon>Bacillales</taxon>
        <taxon>Thermoactinomycetaceae</taxon>
        <taxon>Salinithrix</taxon>
    </lineage>
</organism>
<dbReference type="PANTHER" id="PTHR21343">
    <property type="entry name" value="DETHIOBIOTIN SYNTHETASE"/>
    <property type="match status" value="1"/>
</dbReference>
<gene>
    <name evidence="4" type="primary">cobQ</name>
    <name evidence="7" type="ORF">ACFOUO_05290</name>
</gene>
<dbReference type="CDD" id="cd01750">
    <property type="entry name" value="GATase1_CobQ"/>
    <property type="match status" value="1"/>
</dbReference>
<dbReference type="InterPro" id="IPR033949">
    <property type="entry name" value="CobQ_GATase1"/>
</dbReference>
<dbReference type="PROSITE" id="PS51274">
    <property type="entry name" value="GATASE_COBBQ"/>
    <property type="match status" value="1"/>
</dbReference>
<feature type="domain" description="CobB/CobQ-like glutamine amidotransferase" evidence="6">
    <location>
        <begin position="248"/>
        <end position="436"/>
    </location>
</feature>
<dbReference type="HAMAP" id="MF_00028">
    <property type="entry name" value="CobQ"/>
    <property type="match status" value="1"/>
</dbReference>
<keyword evidence="8" id="KW-1185">Reference proteome</keyword>
<keyword evidence="2 4" id="KW-0169">Cobalamin biosynthesis</keyword>
<name>A0ABV8JEN0_9BACL</name>
<feature type="active site" description="Nucleophile" evidence="4">
    <location>
        <position position="327"/>
    </location>
</feature>
<feature type="domain" description="CobQ/CobB/MinD/ParA nucleotide binding" evidence="5">
    <location>
        <begin position="1"/>
        <end position="224"/>
    </location>
</feature>
<comment type="similarity">
    <text evidence="4">Belongs to the CobB/CobQ family. CobQ subfamily.</text>
</comment>
<dbReference type="SUPFAM" id="SSF52540">
    <property type="entry name" value="P-loop containing nucleoside triphosphate hydrolases"/>
    <property type="match status" value="1"/>
</dbReference>
<evidence type="ECO:0000313" key="7">
    <source>
        <dbReference type="EMBL" id="MFC4076222.1"/>
    </source>
</evidence>
<dbReference type="InterPro" id="IPR002586">
    <property type="entry name" value="CobQ/CobB/MinD/ParA_Nub-bd_dom"/>
</dbReference>
<evidence type="ECO:0000256" key="3">
    <source>
        <dbReference type="ARBA" id="ARBA00022962"/>
    </source>
</evidence>
<protein>
    <recommendedName>
        <fullName evidence="4">Cobyric acid synthase</fullName>
    </recommendedName>
</protein>
<comment type="function">
    <text evidence="4">Catalyzes amidations at positions B, D, E, and G on adenosylcobyrinic A,C-diamide. NH(2) groups are provided by glutamine, and one molecule of ATP is hydrogenolyzed for each amidation.</text>
</comment>
<dbReference type="InterPro" id="IPR029062">
    <property type="entry name" value="Class_I_gatase-like"/>
</dbReference>
<dbReference type="InterPro" id="IPR047045">
    <property type="entry name" value="CobQ_N"/>
</dbReference>
<dbReference type="SUPFAM" id="SSF52317">
    <property type="entry name" value="Class I glutamine amidotransferase-like"/>
    <property type="match status" value="1"/>
</dbReference>
<dbReference type="Pfam" id="PF01656">
    <property type="entry name" value="CbiA"/>
    <property type="match status" value="1"/>
</dbReference>
<dbReference type="Proteomes" id="UP001595843">
    <property type="component" value="Unassembled WGS sequence"/>
</dbReference>
<sequence>MFQGTSSDVGKSVLATAFCRLFADKGYRVAPFKAQNMALNSYVTVDGGEIGRSQGVQAEAAGVEAETDMNPILLKPKGDRIAEVIVHGRHYADMQAGEYQARTRGEMLEPVRASLARLKQRYDLLVIEGAGSPAEVNLREREIVNMQTAKLADVPVILVADIDRGGVFASIVGTLDILEPDERARVQGLIINKFRGDLNLLRPGLDWLEERTGIPVLGVLPFREIAIDPEDSLALGGLDKKGPEAEVEIAVIRLPRISNFTDFLPLSRVPGACLRYVGKLEEWGNPDAVILPGTKNTMEDFRWLRETGLAERVALYHQEGGPVAGICGGYQMMARRLTDPEGVESTIPEVEGLGLLPVDLSFRPGKRTVRAEGEVCADGWASGVRVKGYEIHLGRASFLKGHQPFLRLADGKPEGAVERDGEVWGTHLHGIFDNTPFLFHWINHLRRRKGLHPLEEQAMRGRSRSEIYADLAVWVGEHLDMERIDGMMGWER</sequence>
<accession>A0ABV8JEN0</accession>
<comment type="caution">
    <text evidence="7">The sequence shown here is derived from an EMBL/GenBank/DDBJ whole genome shotgun (WGS) entry which is preliminary data.</text>
</comment>
<dbReference type="Gene3D" id="3.40.50.300">
    <property type="entry name" value="P-loop containing nucleotide triphosphate hydrolases"/>
    <property type="match status" value="1"/>
</dbReference>
<dbReference type="InterPro" id="IPR011698">
    <property type="entry name" value="GATase_3"/>
</dbReference>
<evidence type="ECO:0000313" key="8">
    <source>
        <dbReference type="Proteomes" id="UP001595843"/>
    </source>
</evidence>
<proteinExistence type="inferred from homology"/>